<comment type="similarity">
    <text evidence="1">Belongs to the eukaryotic ribosomal protein eL18 family.</text>
</comment>
<gene>
    <name evidence="6" type="ORF">BB561_006773</name>
</gene>
<feature type="region of interest" description="Disordered" evidence="4">
    <location>
        <begin position="144"/>
        <end position="184"/>
    </location>
</feature>
<dbReference type="EMBL" id="MBFR01000704">
    <property type="protein sequence ID" value="PVU86242.1"/>
    <property type="molecule type" value="Genomic_DNA"/>
</dbReference>
<dbReference type="Pfam" id="PF17135">
    <property type="entry name" value="Ribosomal_L18"/>
    <property type="match status" value="1"/>
</dbReference>
<evidence type="ECO:0000256" key="4">
    <source>
        <dbReference type="SAM" id="MobiDB-lite"/>
    </source>
</evidence>
<keyword evidence="3" id="KW-0687">Ribonucleoprotein</keyword>
<reference evidence="6 7" key="1">
    <citation type="journal article" date="2018" name="MBio">
        <title>Comparative Genomics Reveals the Core Gene Toolbox for the Fungus-Insect Symbiosis.</title>
        <authorList>
            <person name="Wang Y."/>
            <person name="Stata M."/>
            <person name="Wang W."/>
            <person name="Stajich J.E."/>
            <person name="White M.M."/>
            <person name="Moncalvo J.M."/>
        </authorList>
    </citation>
    <scope>NUCLEOTIDE SEQUENCE [LARGE SCALE GENOMIC DNA]</scope>
    <source>
        <strain evidence="6 7">SWE-8-4</strain>
    </source>
</reference>
<dbReference type="Proteomes" id="UP000245383">
    <property type="component" value="Unassembled WGS sequence"/>
</dbReference>
<dbReference type="PANTHER" id="PTHR10934:SF2">
    <property type="entry name" value="LARGE RIBOSOMAL SUBUNIT PROTEIN EL18"/>
    <property type="match status" value="1"/>
</dbReference>
<evidence type="ECO:0000313" key="6">
    <source>
        <dbReference type="EMBL" id="PVU86242.1"/>
    </source>
</evidence>
<dbReference type="Gene3D" id="3.100.10.10">
    <property type="match status" value="1"/>
</dbReference>
<dbReference type="GO" id="GO:0006412">
    <property type="term" value="P:translation"/>
    <property type="evidence" value="ECO:0007669"/>
    <property type="project" value="InterPro"/>
</dbReference>
<accession>A0A2T9Y1M6</accession>
<name>A0A2T9Y1M6_9FUNG</name>
<evidence type="ECO:0000259" key="5">
    <source>
        <dbReference type="Pfam" id="PF17135"/>
    </source>
</evidence>
<evidence type="ECO:0000313" key="7">
    <source>
        <dbReference type="Proteomes" id="UP000245383"/>
    </source>
</evidence>
<dbReference type="OrthoDB" id="6353017at2759"/>
<keyword evidence="7" id="KW-1185">Reference proteome</keyword>
<keyword evidence="2" id="KW-0689">Ribosomal protein</keyword>
<feature type="compositionally biased region" description="Basic residues" evidence="4">
    <location>
        <begin position="174"/>
        <end position="184"/>
    </location>
</feature>
<organism evidence="6 7">
    <name type="scientific">Smittium simulii</name>
    <dbReference type="NCBI Taxonomy" id="133385"/>
    <lineage>
        <taxon>Eukaryota</taxon>
        <taxon>Fungi</taxon>
        <taxon>Fungi incertae sedis</taxon>
        <taxon>Zoopagomycota</taxon>
        <taxon>Kickxellomycotina</taxon>
        <taxon>Harpellomycetes</taxon>
        <taxon>Harpellales</taxon>
        <taxon>Legeriomycetaceae</taxon>
        <taxon>Smittium</taxon>
    </lineage>
</organism>
<dbReference type="STRING" id="133385.A0A2T9Y1M6"/>
<dbReference type="GO" id="GO:0003735">
    <property type="term" value="F:structural constituent of ribosome"/>
    <property type="evidence" value="ECO:0007669"/>
    <property type="project" value="InterPro"/>
</dbReference>
<dbReference type="GO" id="GO:0003723">
    <property type="term" value="F:RNA binding"/>
    <property type="evidence" value="ECO:0007669"/>
    <property type="project" value="TreeGrafter"/>
</dbReference>
<evidence type="ECO:0000256" key="3">
    <source>
        <dbReference type="ARBA" id="ARBA00023274"/>
    </source>
</evidence>
<evidence type="ECO:0000256" key="1">
    <source>
        <dbReference type="ARBA" id="ARBA00006815"/>
    </source>
</evidence>
<dbReference type="FunFam" id="3.100.10.10:FF:000001">
    <property type="entry name" value="60S ribosomal protein L18"/>
    <property type="match status" value="1"/>
</dbReference>
<dbReference type="PANTHER" id="PTHR10934">
    <property type="entry name" value="60S RIBOSOMAL PROTEIN L18"/>
    <property type="match status" value="1"/>
</dbReference>
<evidence type="ECO:0000256" key="2">
    <source>
        <dbReference type="ARBA" id="ARBA00022980"/>
    </source>
</evidence>
<comment type="caution">
    <text evidence="6">The sequence shown here is derived from an EMBL/GenBank/DDBJ whole genome shotgun (WGS) entry which is preliminary data.</text>
</comment>
<proteinExistence type="inferred from homology"/>
<dbReference type="SUPFAM" id="SSF52080">
    <property type="entry name" value="Ribosomal proteins L15p and L18e"/>
    <property type="match status" value="1"/>
</dbReference>
<dbReference type="InterPro" id="IPR036227">
    <property type="entry name" value="Ribosomal_uL15/eL18_sf"/>
</dbReference>
<feature type="domain" description="Large ribosomal subunit protein uL15/eL18" evidence="5">
    <location>
        <begin position="2"/>
        <end position="184"/>
    </location>
</feature>
<dbReference type="InterPro" id="IPR000039">
    <property type="entry name" value="Ribosomal_eL18"/>
</dbReference>
<dbReference type="InterPro" id="IPR021131">
    <property type="entry name" value="Ribosomal_uL15/eL18"/>
</dbReference>
<protein>
    <recommendedName>
        <fullName evidence="5">Large ribosomal subunit protein uL15/eL18 domain-containing protein</fullName>
    </recommendedName>
</protein>
<sequence>MGIDLPSRNSKTKKRTSPKSENVYLELLVKLYRFLARRTNSEFNRVVLKRLFMSKIHQPPMSVSKLTKYAAGGKILVNVGTVTDDIRSFYVPKMTIVALKFTKTARARIVSAGGECLTFDQLAVRAPTGNNTVLLRGKKTARTANKHFGRAPGVPGSSTRPYVRSKGRKFERARGRRSSRGYKN</sequence>
<dbReference type="GO" id="GO:0022625">
    <property type="term" value="C:cytosolic large ribosomal subunit"/>
    <property type="evidence" value="ECO:0007669"/>
    <property type="project" value="TreeGrafter"/>
</dbReference>
<dbReference type="AlphaFoldDB" id="A0A2T9Y1M6"/>